<dbReference type="EMBL" id="JAOAOG010000039">
    <property type="protein sequence ID" value="KAJ6252811.1"/>
    <property type="molecule type" value="Genomic_DNA"/>
</dbReference>
<name>A0ABQ8Z7E7_9EUKA</name>
<comment type="caution">
    <text evidence="1">The sequence shown here is derived from an EMBL/GenBank/DDBJ whole genome shotgun (WGS) entry which is preliminary data.</text>
</comment>
<accession>A0ABQ8Z7E7</accession>
<gene>
    <name evidence="1" type="ORF">M0813_13874</name>
</gene>
<evidence type="ECO:0000313" key="1">
    <source>
        <dbReference type="EMBL" id="KAJ6252811.1"/>
    </source>
</evidence>
<keyword evidence="2" id="KW-1185">Reference proteome</keyword>
<organism evidence="1 2">
    <name type="scientific">Anaeramoeba flamelloides</name>
    <dbReference type="NCBI Taxonomy" id="1746091"/>
    <lineage>
        <taxon>Eukaryota</taxon>
        <taxon>Metamonada</taxon>
        <taxon>Anaeramoebidae</taxon>
        <taxon>Anaeramoeba</taxon>
    </lineage>
</organism>
<dbReference type="Proteomes" id="UP001150062">
    <property type="component" value="Unassembled WGS sequence"/>
</dbReference>
<protein>
    <submittedName>
        <fullName evidence="1">Uncharacterized protein</fullName>
    </submittedName>
</protein>
<proteinExistence type="predicted"/>
<sequence length="263" mass="30383">MDLDERTDDLVVSWVIKPVLSSMKRANCYCAISGLTTEMTTLTVQTRCGAILNLLHSAKQTVSILYCGAILKPQNPSSMVMILFGAADRLEHKVCSSKKRLRAPDPRLKKFSYDLTPNLIAFFRINNPLRTEKDYLEIVLSEYRFGFLVDRSCTWQASTNAQQKMNAAELNCCTNHITTNSHQTLRQADLLHRNREISKTCYRSHDQIKIIHVEAGKNPMGINRFHKLNRMMFRQNEHYARSLTRLLTPKVHFDPRTLDFHNR</sequence>
<reference evidence="1" key="1">
    <citation type="submission" date="2022-08" db="EMBL/GenBank/DDBJ databases">
        <title>Novel sulfate-reducing endosymbionts in the free-living metamonad Anaeramoeba.</title>
        <authorList>
            <person name="Jerlstrom-Hultqvist J."/>
            <person name="Cepicka I."/>
            <person name="Gallot-Lavallee L."/>
            <person name="Salas-Leiva D."/>
            <person name="Curtis B.A."/>
            <person name="Zahonova K."/>
            <person name="Pipaliya S."/>
            <person name="Dacks J."/>
            <person name="Roger A.J."/>
        </authorList>
    </citation>
    <scope>NUCLEOTIDE SEQUENCE</scope>
    <source>
        <strain evidence="1">Schooner1</strain>
    </source>
</reference>
<evidence type="ECO:0000313" key="2">
    <source>
        <dbReference type="Proteomes" id="UP001150062"/>
    </source>
</evidence>